<dbReference type="OrthoDB" id="10265988at2759"/>
<keyword evidence="3 5" id="KW-0853">WD repeat</keyword>
<dbReference type="InterPro" id="IPR020472">
    <property type="entry name" value="WD40_PAC1"/>
</dbReference>
<dbReference type="CDD" id="cd00200">
    <property type="entry name" value="WD40"/>
    <property type="match status" value="1"/>
</dbReference>
<dbReference type="SMART" id="SM00320">
    <property type="entry name" value="WD40"/>
    <property type="match status" value="7"/>
</dbReference>
<keyword evidence="9" id="KW-1185">Reference proteome</keyword>
<accession>A0A165KCW2</accession>
<evidence type="ECO:0000256" key="5">
    <source>
        <dbReference type="PROSITE-ProRule" id="PRU00221"/>
    </source>
</evidence>
<dbReference type="FunCoup" id="A0A165KCW2">
    <property type="interactions" value="1260"/>
</dbReference>
<feature type="repeat" description="WD" evidence="5">
    <location>
        <begin position="222"/>
        <end position="253"/>
    </location>
</feature>
<name>A0A165KCW2_EXIGL</name>
<dbReference type="GO" id="GO:0005737">
    <property type="term" value="C:cytoplasm"/>
    <property type="evidence" value="ECO:0007669"/>
    <property type="project" value="UniProtKB-SubCell"/>
</dbReference>
<feature type="repeat" description="WD" evidence="5">
    <location>
        <begin position="143"/>
        <end position="174"/>
    </location>
</feature>
<dbReference type="STRING" id="1314781.A0A165KCW2"/>
<dbReference type="InterPro" id="IPR038122">
    <property type="entry name" value="PFU_sf"/>
</dbReference>
<dbReference type="Pfam" id="PF09070">
    <property type="entry name" value="PFU"/>
    <property type="match status" value="1"/>
</dbReference>
<evidence type="ECO:0000259" key="6">
    <source>
        <dbReference type="PROSITE" id="PS51394"/>
    </source>
</evidence>
<dbReference type="InterPro" id="IPR036322">
    <property type="entry name" value="WD40_repeat_dom_sf"/>
</dbReference>
<proteinExistence type="predicted"/>
<evidence type="ECO:0000313" key="8">
    <source>
        <dbReference type="EMBL" id="KZV96146.1"/>
    </source>
</evidence>
<feature type="domain" description="PFU" evidence="6">
    <location>
        <begin position="358"/>
        <end position="453"/>
    </location>
</feature>
<dbReference type="Gene3D" id="3.10.20.870">
    <property type="entry name" value="PFU (PLAA family ubiquitin binding), C-terminal domain"/>
    <property type="match status" value="1"/>
</dbReference>
<evidence type="ECO:0000256" key="2">
    <source>
        <dbReference type="ARBA" id="ARBA00022490"/>
    </source>
</evidence>
<dbReference type="GO" id="GO:0043130">
    <property type="term" value="F:ubiquitin binding"/>
    <property type="evidence" value="ECO:0007669"/>
    <property type="project" value="TreeGrafter"/>
</dbReference>
<evidence type="ECO:0000259" key="7">
    <source>
        <dbReference type="PROSITE" id="PS51396"/>
    </source>
</evidence>
<organism evidence="8 9">
    <name type="scientific">Exidia glandulosa HHB12029</name>
    <dbReference type="NCBI Taxonomy" id="1314781"/>
    <lineage>
        <taxon>Eukaryota</taxon>
        <taxon>Fungi</taxon>
        <taxon>Dikarya</taxon>
        <taxon>Basidiomycota</taxon>
        <taxon>Agaricomycotina</taxon>
        <taxon>Agaricomycetes</taxon>
        <taxon>Auriculariales</taxon>
        <taxon>Exidiaceae</taxon>
        <taxon>Exidia</taxon>
    </lineage>
</organism>
<feature type="repeat" description="WD" evidence="5">
    <location>
        <begin position="182"/>
        <end position="214"/>
    </location>
</feature>
<dbReference type="PROSITE" id="PS51394">
    <property type="entry name" value="PFU"/>
    <property type="match status" value="1"/>
</dbReference>
<reference evidence="8 9" key="1">
    <citation type="journal article" date="2016" name="Mol. Biol. Evol.">
        <title>Comparative Genomics of Early-Diverging Mushroom-Forming Fungi Provides Insights into the Origins of Lignocellulose Decay Capabilities.</title>
        <authorList>
            <person name="Nagy L.G."/>
            <person name="Riley R."/>
            <person name="Tritt A."/>
            <person name="Adam C."/>
            <person name="Daum C."/>
            <person name="Floudas D."/>
            <person name="Sun H."/>
            <person name="Yadav J.S."/>
            <person name="Pangilinan J."/>
            <person name="Larsson K.H."/>
            <person name="Matsuura K."/>
            <person name="Barry K."/>
            <person name="Labutti K."/>
            <person name="Kuo R."/>
            <person name="Ohm R.A."/>
            <person name="Bhattacharya S.S."/>
            <person name="Shirouzu T."/>
            <person name="Yoshinaga Y."/>
            <person name="Martin F.M."/>
            <person name="Grigoriev I.V."/>
            <person name="Hibbett D.S."/>
        </authorList>
    </citation>
    <scope>NUCLEOTIDE SEQUENCE [LARGE SCALE GENOMIC DNA]</scope>
    <source>
        <strain evidence="8 9">HHB12029</strain>
    </source>
</reference>
<protein>
    <submittedName>
        <fullName evidence="8">PFU-domain-containing protein</fullName>
    </submittedName>
</protein>
<dbReference type="Proteomes" id="UP000077266">
    <property type="component" value="Unassembled WGS sequence"/>
</dbReference>
<dbReference type="Pfam" id="PF08324">
    <property type="entry name" value="PUL"/>
    <property type="match status" value="1"/>
</dbReference>
<dbReference type="Gene3D" id="1.25.10.10">
    <property type="entry name" value="Leucine-rich Repeat Variant"/>
    <property type="match status" value="1"/>
</dbReference>
<dbReference type="SUPFAM" id="SSF50978">
    <property type="entry name" value="WD40 repeat-like"/>
    <property type="match status" value="1"/>
</dbReference>
<evidence type="ECO:0000313" key="9">
    <source>
        <dbReference type="Proteomes" id="UP000077266"/>
    </source>
</evidence>
<dbReference type="EMBL" id="KV425946">
    <property type="protein sequence ID" value="KZV96146.1"/>
    <property type="molecule type" value="Genomic_DNA"/>
</dbReference>
<dbReference type="InParanoid" id="A0A165KCW2"/>
<dbReference type="InterPro" id="IPR015943">
    <property type="entry name" value="WD40/YVTN_repeat-like_dom_sf"/>
</dbReference>
<evidence type="ECO:0000256" key="1">
    <source>
        <dbReference type="ARBA" id="ARBA00004496"/>
    </source>
</evidence>
<dbReference type="GO" id="GO:0005634">
    <property type="term" value="C:nucleus"/>
    <property type="evidence" value="ECO:0007669"/>
    <property type="project" value="TreeGrafter"/>
</dbReference>
<sequence>MVYKLSATLTAHSSDVRAVAAPSPSAVLSASRDATAIAWTRQDASSPFAPGKVYRAGSRYINSLTYIPPTADAPSGYVVTGGQDTVINVFSLEPDAKDEPVYSLLGHTENVCALDATPDGTIVSGSWDRTARVWKQFQPAFELKGHEQAVWAVLAIEDDQFLTGSADKTIKLWKGNKVLRTFSGHKDVVRGLARIPDIGFASCSNDSEINVWTLGGDIVYNLSGHTSFVYSLAVLPSGDLVSGGEDRTVRIWKSGDVSQTIVHPAISVWSVAVMPNGDIVTGSSDGVVRVFSDAEERWAREGDLKAYDDEVARQALPSQQVGDVKKSDLPGLEALGQQGRKDGQNLMIRNGDKVEVYQWSMSSGSWQKIGDVVDAVGQNRRQIYNGREYDYVFDVDIKDGAPPLKLPFNVTENPFAAAQKFLENNDLPLSYIDEVVRFIEKNTAGVSLGASDSTYVDPYTGASSYRAGSAPSTGGQAYLDPYTGASGYRTTGTSAALATAVPAKKVLPVTVPLSFKQANVAAMRTKILQLNDAIAAEISTQAESLAPEELSALDTIFTFLTDASKEAKFDPTVQQQLDNLEVQLLISILERWDVSRRFPVIDLARLVCAFSPGAYSGEGEGVAFFRALLVAAEWQQEWTTPLSKQRDTNVLLVLRAIANAAQYSAETNWVPIVLPELTRVPYPALGKNQRVALATTAFNLSCLVVTGKAQSSAVPLAELVTKIVQAEDNEAEAAYRALVALGNLVVAAKKTGEQARLKPLVAAGTALAGKFPEARFKDISAEIQALAQ</sequence>
<gene>
    <name evidence="8" type="ORF">EXIGLDRAFT_671286</name>
</gene>
<dbReference type="PROSITE" id="PS50294">
    <property type="entry name" value="WD_REPEATS_REGION"/>
    <property type="match status" value="3"/>
</dbReference>
<dbReference type="PROSITE" id="PS51396">
    <property type="entry name" value="PUL"/>
    <property type="match status" value="1"/>
</dbReference>
<evidence type="ECO:0000256" key="4">
    <source>
        <dbReference type="ARBA" id="ARBA00022737"/>
    </source>
</evidence>
<comment type="subcellular location">
    <subcellularLocation>
        <location evidence="1">Cytoplasm</location>
    </subcellularLocation>
</comment>
<dbReference type="PROSITE" id="PS50082">
    <property type="entry name" value="WD_REPEATS_2"/>
    <property type="match status" value="4"/>
</dbReference>
<dbReference type="GO" id="GO:0043161">
    <property type="term" value="P:proteasome-mediated ubiquitin-dependent protein catabolic process"/>
    <property type="evidence" value="ECO:0007669"/>
    <property type="project" value="TreeGrafter"/>
</dbReference>
<dbReference type="FunFam" id="2.130.10.10:FF:000236">
    <property type="entry name" value="Polyubiquitin binding protein (Doa1/Ufd3)"/>
    <property type="match status" value="1"/>
</dbReference>
<evidence type="ECO:0000256" key="3">
    <source>
        <dbReference type="ARBA" id="ARBA00022574"/>
    </source>
</evidence>
<dbReference type="InterPro" id="IPR015155">
    <property type="entry name" value="PFU"/>
</dbReference>
<feature type="repeat" description="WD" evidence="5">
    <location>
        <begin position="104"/>
        <end position="135"/>
    </location>
</feature>
<keyword evidence="2" id="KW-0963">Cytoplasm</keyword>
<keyword evidence="4" id="KW-0677">Repeat</keyword>
<dbReference type="Pfam" id="PF00400">
    <property type="entry name" value="WD40"/>
    <property type="match status" value="6"/>
</dbReference>
<dbReference type="PANTHER" id="PTHR19849:SF0">
    <property type="entry name" value="PHOSPHOLIPASE A-2-ACTIVATING PROTEIN"/>
    <property type="match status" value="1"/>
</dbReference>
<dbReference type="PRINTS" id="PR00320">
    <property type="entry name" value="GPROTEINBRPT"/>
</dbReference>
<dbReference type="InterPro" id="IPR001680">
    <property type="entry name" value="WD40_rpt"/>
</dbReference>
<feature type="domain" description="PUL" evidence="7">
    <location>
        <begin position="505"/>
        <end position="786"/>
    </location>
</feature>
<dbReference type="Gene3D" id="2.130.10.10">
    <property type="entry name" value="YVTN repeat-like/Quinoprotein amine dehydrogenase"/>
    <property type="match status" value="1"/>
</dbReference>
<dbReference type="InterPro" id="IPR013535">
    <property type="entry name" value="PUL_dom"/>
</dbReference>
<dbReference type="InterPro" id="IPR011989">
    <property type="entry name" value="ARM-like"/>
</dbReference>
<dbReference type="AlphaFoldDB" id="A0A165KCW2"/>
<dbReference type="GO" id="GO:0010992">
    <property type="term" value="P:ubiquitin recycling"/>
    <property type="evidence" value="ECO:0007669"/>
    <property type="project" value="TreeGrafter"/>
</dbReference>
<dbReference type="PANTHER" id="PTHR19849">
    <property type="entry name" value="PHOSPHOLIPASE A-2-ACTIVATING PROTEIN"/>
    <property type="match status" value="1"/>
</dbReference>